<dbReference type="Proteomes" id="UP000636479">
    <property type="component" value="Unassembled WGS sequence"/>
</dbReference>
<name>A0A8H6VTF0_9AGAR</name>
<comment type="caution">
    <text evidence="7">The sequence shown here is derived from an EMBL/GenBank/DDBJ whole genome shotgun (WGS) entry which is preliminary data.</text>
</comment>
<comment type="similarity">
    <text evidence="2">Belongs to the AB hydrolase superfamily. Lipase family. Class 3 subfamily.</text>
</comment>
<dbReference type="InterPro" id="IPR051218">
    <property type="entry name" value="Sec_MonoDiacylglyc_Lipase"/>
</dbReference>
<dbReference type="GeneID" id="59351733"/>
<dbReference type="EMBL" id="JACAZF010000013">
    <property type="protein sequence ID" value="KAF7291301.1"/>
    <property type="molecule type" value="Genomic_DNA"/>
</dbReference>
<keyword evidence="1" id="KW-1015">Disulfide bond</keyword>
<dbReference type="Gene3D" id="3.40.50.1820">
    <property type="entry name" value="alpha/beta hydrolase"/>
    <property type="match status" value="1"/>
</dbReference>
<evidence type="ECO:0000313" key="7">
    <source>
        <dbReference type="EMBL" id="KAF7291301.1"/>
    </source>
</evidence>
<dbReference type="AlphaFoldDB" id="A0A8H6VTF0"/>
<keyword evidence="8" id="KW-1185">Reference proteome</keyword>
<evidence type="ECO:0000256" key="5">
    <source>
        <dbReference type="SAM" id="SignalP"/>
    </source>
</evidence>
<dbReference type="GO" id="GO:0006629">
    <property type="term" value="P:lipid metabolic process"/>
    <property type="evidence" value="ECO:0007669"/>
    <property type="project" value="InterPro"/>
</dbReference>
<protein>
    <submittedName>
        <fullName evidence="7">Lipase-3 domain-containing protein</fullName>
    </submittedName>
</protein>
<dbReference type="PANTHER" id="PTHR45856:SF25">
    <property type="entry name" value="FUNGAL LIPASE-LIKE DOMAIN-CONTAINING PROTEIN"/>
    <property type="match status" value="1"/>
</dbReference>
<dbReference type="OrthoDB" id="426718at2759"/>
<evidence type="ECO:0000259" key="6">
    <source>
        <dbReference type="Pfam" id="PF01764"/>
    </source>
</evidence>
<feature type="domain" description="Fungal lipase-type" evidence="6">
    <location>
        <begin position="107"/>
        <end position="267"/>
    </location>
</feature>
<evidence type="ECO:0000313" key="8">
    <source>
        <dbReference type="Proteomes" id="UP000636479"/>
    </source>
</evidence>
<dbReference type="CDD" id="cd00519">
    <property type="entry name" value="Lipase_3"/>
    <property type="match status" value="1"/>
</dbReference>
<organism evidence="7 8">
    <name type="scientific">Mycena indigotica</name>
    <dbReference type="NCBI Taxonomy" id="2126181"/>
    <lineage>
        <taxon>Eukaryota</taxon>
        <taxon>Fungi</taxon>
        <taxon>Dikarya</taxon>
        <taxon>Basidiomycota</taxon>
        <taxon>Agaricomycotina</taxon>
        <taxon>Agaricomycetes</taxon>
        <taxon>Agaricomycetidae</taxon>
        <taxon>Agaricales</taxon>
        <taxon>Marasmiineae</taxon>
        <taxon>Mycenaceae</taxon>
        <taxon>Mycena</taxon>
    </lineage>
</organism>
<keyword evidence="5" id="KW-0732">Signal</keyword>
<dbReference type="InterPro" id="IPR029058">
    <property type="entry name" value="AB_hydrolase_fold"/>
</dbReference>
<gene>
    <name evidence="7" type="ORF">MIND_01274100</name>
</gene>
<comment type="catalytic activity">
    <reaction evidence="4">
        <text>a monoacylglycerol + H2O = glycerol + a fatty acid + H(+)</text>
        <dbReference type="Rhea" id="RHEA:15245"/>
        <dbReference type="ChEBI" id="CHEBI:15377"/>
        <dbReference type="ChEBI" id="CHEBI:15378"/>
        <dbReference type="ChEBI" id="CHEBI:17408"/>
        <dbReference type="ChEBI" id="CHEBI:17754"/>
        <dbReference type="ChEBI" id="CHEBI:28868"/>
    </reaction>
</comment>
<dbReference type="Pfam" id="PF01764">
    <property type="entry name" value="Lipase_3"/>
    <property type="match status" value="1"/>
</dbReference>
<dbReference type="SUPFAM" id="SSF53474">
    <property type="entry name" value="alpha/beta-Hydrolases"/>
    <property type="match status" value="1"/>
</dbReference>
<feature type="signal peptide" evidence="5">
    <location>
        <begin position="1"/>
        <end position="15"/>
    </location>
</feature>
<dbReference type="PANTHER" id="PTHR45856">
    <property type="entry name" value="ALPHA/BETA-HYDROLASES SUPERFAMILY PROTEIN"/>
    <property type="match status" value="1"/>
</dbReference>
<proteinExistence type="inferred from homology"/>
<dbReference type="RefSeq" id="XP_037214423.1">
    <property type="nucleotide sequence ID" value="XM_037369217.1"/>
</dbReference>
<accession>A0A8H6VTF0</accession>
<reference evidence="7" key="1">
    <citation type="submission" date="2020-05" db="EMBL/GenBank/DDBJ databases">
        <title>Mycena genomes resolve the evolution of fungal bioluminescence.</title>
        <authorList>
            <person name="Tsai I.J."/>
        </authorList>
    </citation>
    <scope>NUCLEOTIDE SEQUENCE</scope>
    <source>
        <strain evidence="7">171206Taipei</strain>
    </source>
</reference>
<evidence type="ECO:0000256" key="3">
    <source>
        <dbReference type="ARBA" id="ARBA00047591"/>
    </source>
</evidence>
<feature type="chain" id="PRO_5034804547" evidence="5">
    <location>
        <begin position="16"/>
        <end position="330"/>
    </location>
</feature>
<dbReference type="InterPro" id="IPR002921">
    <property type="entry name" value="Fungal_lipase-type"/>
</dbReference>
<evidence type="ECO:0000256" key="2">
    <source>
        <dbReference type="ARBA" id="ARBA00043996"/>
    </source>
</evidence>
<evidence type="ECO:0000256" key="1">
    <source>
        <dbReference type="ARBA" id="ARBA00023157"/>
    </source>
</evidence>
<evidence type="ECO:0000256" key="4">
    <source>
        <dbReference type="ARBA" id="ARBA00048461"/>
    </source>
</evidence>
<sequence>MLFALLLISLPSTLALPLFGGLFGSSSSKAPAPPPPTPLSVSSASDAFLRPGQFARAAYCSSASLAAWSCGAPCEAIKGVTFLQSGGDEGAIPLYYIAHSAEDDAIVVAHEGTDPKKLLSILNDAQFGLVPLNASRFPDTEDQNITVHEGFQKTFERTADGLLAGVMSGLSATGASKVLVTGHSLGAALSSLTGALIKTTLAASPDPALAAVPVTVVGFGQPRGGNPAFASFLEGLFPSSAPSPDLATDAMGFVTNQHDPVPVVPPLFLGFVHTQGEVHVVDDSGDNLLACPGRDNTGCVTGNGLLATSVQDHLGPYFAGLTFGGKECTD</sequence>
<comment type="catalytic activity">
    <reaction evidence="3">
        <text>a diacylglycerol + H2O = a monoacylglycerol + a fatty acid + H(+)</text>
        <dbReference type="Rhea" id="RHEA:32731"/>
        <dbReference type="ChEBI" id="CHEBI:15377"/>
        <dbReference type="ChEBI" id="CHEBI:15378"/>
        <dbReference type="ChEBI" id="CHEBI:17408"/>
        <dbReference type="ChEBI" id="CHEBI:18035"/>
        <dbReference type="ChEBI" id="CHEBI:28868"/>
    </reaction>
</comment>